<evidence type="ECO:0000256" key="1">
    <source>
        <dbReference type="SAM" id="MobiDB-lite"/>
    </source>
</evidence>
<gene>
    <name evidence="3" type="ORF">PF002_g12310</name>
    <name evidence="2" type="ORF">PF007_g12143</name>
</gene>
<comment type="caution">
    <text evidence="3">The sequence shown here is derived from an EMBL/GenBank/DDBJ whole genome shotgun (WGS) entry which is preliminary data.</text>
</comment>
<evidence type="ECO:0000313" key="2">
    <source>
        <dbReference type="EMBL" id="KAE9109714.1"/>
    </source>
</evidence>
<sequence length="208" mass="23829">MSDDDYRFGVKARLSQVDTNSVLKRKRQRSRKTCQDLLRGRDAGPYPQRARVRQVNRGAPPQPDGARVYGRSSAARHRPTTKKVVIPDLAVTFEEHAAIARHSSLQLSHDHNTLKYQPIVAELRLKGWQVRTAAIVYGSLGSVQPSNINTYTEKLMLHKREARQLDLQLSGHCIRTSHCIWGWHCRRYREGRAPRVCGWGTSQARTRR</sequence>
<evidence type="ECO:0000313" key="4">
    <source>
        <dbReference type="Proteomes" id="UP000440367"/>
    </source>
</evidence>
<accession>A0A6A3Z903</accession>
<dbReference type="EMBL" id="QXFZ01000628">
    <property type="protein sequence ID" value="KAE9109714.1"/>
    <property type="molecule type" value="Genomic_DNA"/>
</dbReference>
<dbReference type="Proteomes" id="UP000441208">
    <property type="component" value="Unassembled WGS sequence"/>
</dbReference>
<dbReference type="Proteomes" id="UP000440367">
    <property type="component" value="Unassembled WGS sequence"/>
</dbReference>
<feature type="region of interest" description="Disordered" evidence="1">
    <location>
        <begin position="38"/>
        <end position="79"/>
    </location>
</feature>
<name>A0A6A3Z903_9STRA</name>
<organism evidence="3 4">
    <name type="scientific">Phytophthora fragariae</name>
    <dbReference type="NCBI Taxonomy" id="53985"/>
    <lineage>
        <taxon>Eukaryota</taxon>
        <taxon>Sar</taxon>
        <taxon>Stramenopiles</taxon>
        <taxon>Oomycota</taxon>
        <taxon>Peronosporomycetes</taxon>
        <taxon>Peronosporales</taxon>
        <taxon>Peronosporaceae</taxon>
        <taxon>Phytophthora</taxon>
    </lineage>
</organism>
<protein>
    <submittedName>
        <fullName evidence="3">Uncharacterized protein</fullName>
    </submittedName>
</protein>
<dbReference type="AlphaFoldDB" id="A0A6A3Z903"/>
<proteinExistence type="predicted"/>
<reference evidence="4 5" key="1">
    <citation type="submission" date="2018-08" db="EMBL/GenBank/DDBJ databases">
        <title>Genomic investigation of the strawberry pathogen Phytophthora fragariae indicates pathogenicity is determined by transcriptional variation in three key races.</title>
        <authorList>
            <person name="Adams T.M."/>
            <person name="Armitage A.D."/>
            <person name="Sobczyk M.K."/>
            <person name="Bates H.J."/>
            <person name="Dunwell J.M."/>
            <person name="Nellist C.F."/>
            <person name="Harrison R.J."/>
        </authorList>
    </citation>
    <scope>NUCLEOTIDE SEQUENCE [LARGE SCALE GENOMIC DNA]</scope>
    <source>
        <strain evidence="3 4">BC-1</strain>
        <strain evidence="2 5">NOV-71</strain>
    </source>
</reference>
<dbReference type="EMBL" id="QXGD01000590">
    <property type="protein sequence ID" value="KAE9232620.1"/>
    <property type="molecule type" value="Genomic_DNA"/>
</dbReference>
<evidence type="ECO:0000313" key="5">
    <source>
        <dbReference type="Proteomes" id="UP000441208"/>
    </source>
</evidence>
<evidence type="ECO:0000313" key="3">
    <source>
        <dbReference type="EMBL" id="KAE9232620.1"/>
    </source>
</evidence>